<evidence type="ECO:0000313" key="1">
    <source>
        <dbReference type="EMBL" id="ERN12829.1"/>
    </source>
</evidence>
<dbReference type="Proteomes" id="UP000017836">
    <property type="component" value="Unassembled WGS sequence"/>
</dbReference>
<accession>W1PXT9</accession>
<evidence type="ECO:0000313" key="2">
    <source>
        <dbReference type="Proteomes" id="UP000017836"/>
    </source>
</evidence>
<proteinExistence type="predicted"/>
<protein>
    <submittedName>
        <fullName evidence="1">Uncharacterized protein</fullName>
    </submittedName>
</protein>
<dbReference type="Gramene" id="ERN12829">
    <property type="protein sequence ID" value="ERN12829"/>
    <property type="gene ID" value="AMTR_s00180p00039050"/>
</dbReference>
<dbReference type="HOGENOM" id="CLU_1899052_0_0_1"/>
<reference evidence="2" key="1">
    <citation type="journal article" date="2013" name="Science">
        <title>The Amborella genome and the evolution of flowering plants.</title>
        <authorList>
            <consortium name="Amborella Genome Project"/>
        </authorList>
    </citation>
    <scope>NUCLEOTIDE SEQUENCE [LARGE SCALE GENOMIC DNA]</scope>
</reference>
<keyword evidence="2" id="KW-1185">Reference proteome</keyword>
<dbReference type="EMBL" id="KI392602">
    <property type="protein sequence ID" value="ERN12829.1"/>
    <property type="molecule type" value="Genomic_DNA"/>
</dbReference>
<organism evidence="1 2">
    <name type="scientific">Amborella trichopoda</name>
    <dbReference type="NCBI Taxonomy" id="13333"/>
    <lineage>
        <taxon>Eukaryota</taxon>
        <taxon>Viridiplantae</taxon>
        <taxon>Streptophyta</taxon>
        <taxon>Embryophyta</taxon>
        <taxon>Tracheophyta</taxon>
        <taxon>Spermatophyta</taxon>
        <taxon>Magnoliopsida</taxon>
        <taxon>Amborellales</taxon>
        <taxon>Amborellaceae</taxon>
        <taxon>Amborella</taxon>
    </lineage>
</organism>
<sequence>MTFRSRSTCASMRRKTCDVLFAYLYHFLETGPRVFPLACVIRYPSSPIKKLKALETNYARVKGEVFRWNSHLVSFSIAHISDLMTLMSVIHALSLEYDEKRTELDEWRQEYLANLVAFRDREGRMAELRRLIRC</sequence>
<name>W1PXT9_AMBTC</name>
<dbReference type="AlphaFoldDB" id="W1PXT9"/>
<gene>
    <name evidence="1" type="ORF">AMTR_s00180p00039050</name>
</gene>